<keyword evidence="3" id="KW-1185">Reference proteome</keyword>
<dbReference type="Gene3D" id="3.30.420.10">
    <property type="entry name" value="Ribonuclease H-like superfamily/Ribonuclease H"/>
    <property type="match status" value="1"/>
</dbReference>
<accession>A0A225W5W9</accession>
<dbReference type="InterPro" id="IPR036397">
    <property type="entry name" value="RNaseH_sf"/>
</dbReference>
<name>A0A225W5W9_9STRA</name>
<dbReference type="GO" id="GO:0003676">
    <property type="term" value="F:nucleic acid binding"/>
    <property type="evidence" value="ECO:0007669"/>
    <property type="project" value="InterPro"/>
</dbReference>
<evidence type="ECO:0000313" key="2">
    <source>
        <dbReference type="EMBL" id="OWZ12965.1"/>
    </source>
</evidence>
<protein>
    <submittedName>
        <fullName evidence="2">Reverse transcriptase</fullName>
    </submittedName>
</protein>
<dbReference type="InterPro" id="IPR050951">
    <property type="entry name" value="Retrovirus_Pol_polyprotein"/>
</dbReference>
<comment type="caution">
    <text evidence="2">The sequence shown here is derived from an EMBL/GenBank/DDBJ whole genome shotgun (WGS) entry which is preliminary data.</text>
</comment>
<dbReference type="GO" id="GO:0003964">
    <property type="term" value="F:RNA-directed DNA polymerase activity"/>
    <property type="evidence" value="ECO:0007669"/>
    <property type="project" value="UniProtKB-KW"/>
</dbReference>
<organism evidence="2 3">
    <name type="scientific">Phytophthora megakarya</name>
    <dbReference type="NCBI Taxonomy" id="4795"/>
    <lineage>
        <taxon>Eukaryota</taxon>
        <taxon>Sar</taxon>
        <taxon>Stramenopiles</taxon>
        <taxon>Oomycota</taxon>
        <taxon>Peronosporomycetes</taxon>
        <taxon>Peronosporales</taxon>
        <taxon>Peronosporaceae</taxon>
        <taxon>Phytophthora</taxon>
    </lineage>
</organism>
<dbReference type="EMBL" id="NBNE01001707">
    <property type="protein sequence ID" value="OWZ12965.1"/>
    <property type="molecule type" value="Genomic_DNA"/>
</dbReference>
<gene>
    <name evidence="2" type="ORF">PHMEG_00013791</name>
</gene>
<keyword evidence="2" id="KW-0808">Transferase</keyword>
<feature type="non-terminal residue" evidence="2">
    <location>
        <position position="1"/>
    </location>
</feature>
<keyword evidence="2" id="KW-0695">RNA-directed DNA polymerase</keyword>
<dbReference type="InterPro" id="IPR041588">
    <property type="entry name" value="Integrase_H2C2"/>
</dbReference>
<reference evidence="3" key="1">
    <citation type="submission" date="2017-03" db="EMBL/GenBank/DDBJ databases">
        <title>Phytopthora megakarya and P. palmivora, two closely related causual agents of cacao black pod achieved similar genome size and gene model numbers by different mechanisms.</title>
        <authorList>
            <person name="Ali S."/>
            <person name="Shao J."/>
            <person name="Larry D.J."/>
            <person name="Kronmiller B."/>
            <person name="Shen D."/>
            <person name="Strem M.D."/>
            <person name="Melnick R.L."/>
            <person name="Guiltinan M.J."/>
            <person name="Tyler B.M."/>
            <person name="Meinhardt L.W."/>
            <person name="Bailey B.A."/>
        </authorList>
    </citation>
    <scope>NUCLEOTIDE SEQUENCE [LARGE SCALE GENOMIC DNA]</scope>
    <source>
        <strain evidence="3">zdho120</strain>
    </source>
</reference>
<sequence>KTRHHNYHKKEARHKIQAPNPTIGRGDDLYAVGFDGSARGKRGGGAYSVNVRKLLEWRVLKARSGYAESLTVNEAEYHGLLLCLNLLEDLDPRRLDLCGDSNLVIRQVRGDIDYKTPGLWIDYELDQIMSCCMSNEIGMGLASTALQQQCGIVVESEKEIQDLVTLNRLDEILVGKIEDEAAWISAVTTRSKDRSGLRTGSALVSLREEVVRELQIERIQQAQDEESWISGLKKYLVGDLTHEDARVLGSMAMYYEVDQSDLLFYCPSTKEAAADRNKLMRLVIPETLQQDILHHYYTSLEHGHQGIGRIFDRIPDHFHWRRLYKSVQRYVGESVDCETGKGRPQIQDIFSGYVITKASASRSAQTIAKTYEECVFRRFGAREVT</sequence>
<keyword evidence="2" id="KW-0548">Nucleotidyltransferase</keyword>
<dbReference type="AlphaFoldDB" id="A0A225W5W9"/>
<proteinExistence type="predicted"/>
<feature type="domain" description="Integrase zinc-binding" evidence="1">
    <location>
        <begin position="284"/>
        <end position="341"/>
    </location>
</feature>
<dbReference type="PANTHER" id="PTHR37984">
    <property type="entry name" value="PROTEIN CBG26694"/>
    <property type="match status" value="1"/>
</dbReference>
<dbReference type="InterPro" id="IPR012337">
    <property type="entry name" value="RNaseH-like_sf"/>
</dbReference>
<dbReference type="PANTHER" id="PTHR37984:SF5">
    <property type="entry name" value="PROTEIN NYNRIN-LIKE"/>
    <property type="match status" value="1"/>
</dbReference>
<dbReference type="Pfam" id="PF17921">
    <property type="entry name" value="Integrase_H2C2"/>
    <property type="match status" value="1"/>
</dbReference>
<dbReference type="Gene3D" id="1.10.340.70">
    <property type="match status" value="1"/>
</dbReference>
<dbReference type="Proteomes" id="UP000198211">
    <property type="component" value="Unassembled WGS sequence"/>
</dbReference>
<evidence type="ECO:0000259" key="1">
    <source>
        <dbReference type="Pfam" id="PF17921"/>
    </source>
</evidence>
<evidence type="ECO:0000313" key="3">
    <source>
        <dbReference type="Proteomes" id="UP000198211"/>
    </source>
</evidence>
<dbReference type="SUPFAM" id="SSF53098">
    <property type="entry name" value="Ribonuclease H-like"/>
    <property type="match status" value="1"/>
</dbReference>